<dbReference type="CDD" id="cd06558">
    <property type="entry name" value="crotonase-like"/>
    <property type="match status" value="1"/>
</dbReference>
<dbReference type="Gene3D" id="1.10.3860.10">
    <property type="entry name" value="Sodium:dicarboxylate symporter"/>
    <property type="match status" value="1"/>
</dbReference>
<feature type="transmembrane region" description="Helical" evidence="9">
    <location>
        <begin position="188"/>
        <end position="207"/>
    </location>
</feature>
<gene>
    <name evidence="11" type="primary">dpgD</name>
    <name evidence="11" type="ORF">SPIL2461_LOCUS8234</name>
</gene>
<feature type="transmembrane region" description="Helical" evidence="9">
    <location>
        <begin position="76"/>
        <end position="99"/>
    </location>
</feature>
<dbReference type="Pfam" id="PF00378">
    <property type="entry name" value="ECH_1"/>
    <property type="match status" value="1"/>
</dbReference>
<dbReference type="InterPro" id="IPR018376">
    <property type="entry name" value="Enoyl-CoA_hyd/isom_CS"/>
</dbReference>
<accession>A0A812PKR1</accession>
<dbReference type="PROSITE" id="PS00166">
    <property type="entry name" value="ENOYL_COA_HYDRATASE"/>
    <property type="match status" value="1"/>
</dbReference>
<evidence type="ECO:0000259" key="10">
    <source>
        <dbReference type="PROSITE" id="PS50206"/>
    </source>
</evidence>
<reference evidence="11" key="1">
    <citation type="submission" date="2021-02" db="EMBL/GenBank/DDBJ databases">
        <authorList>
            <person name="Dougan E. K."/>
            <person name="Rhodes N."/>
            <person name="Thang M."/>
            <person name="Chan C."/>
        </authorList>
    </citation>
    <scope>NUCLEOTIDE SEQUENCE</scope>
</reference>
<feature type="transmembrane region" description="Helical" evidence="9">
    <location>
        <begin position="219"/>
        <end position="245"/>
    </location>
</feature>
<evidence type="ECO:0000256" key="8">
    <source>
        <dbReference type="RuleBase" id="RU003707"/>
    </source>
</evidence>
<dbReference type="GO" id="GO:0016020">
    <property type="term" value="C:membrane"/>
    <property type="evidence" value="ECO:0007669"/>
    <property type="project" value="UniProtKB-SubCell"/>
</dbReference>
<dbReference type="Pfam" id="PF00581">
    <property type="entry name" value="Rhodanese"/>
    <property type="match status" value="1"/>
</dbReference>
<evidence type="ECO:0000256" key="4">
    <source>
        <dbReference type="ARBA" id="ARBA00022692"/>
    </source>
</evidence>
<dbReference type="AlphaFoldDB" id="A0A812PKR1"/>
<dbReference type="PRINTS" id="PR00173">
    <property type="entry name" value="EDTRNSPORT"/>
</dbReference>
<dbReference type="SUPFAM" id="SSF52821">
    <property type="entry name" value="Rhodanese/Cell cycle control phosphatase"/>
    <property type="match status" value="1"/>
</dbReference>
<dbReference type="GO" id="GO:0016829">
    <property type="term" value="F:lyase activity"/>
    <property type="evidence" value="ECO:0007669"/>
    <property type="project" value="UniProtKB-KW"/>
</dbReference>
<dbReference type="Gene3D" id="3.90.226.10">
    <property type="entry name" value="2-enoyl-CoA Hydratase, Chain A, domain 1"/>
    <property type="match status" value="1"/>
</dbReference>
<evidence type="ECO:0000256" key="6">
    <source>
        <dbReference type="ARBA" id="ARBA00023136"/>
    </source>
</evidence>
<dbReference type="SMART" id="SM00450">
    <property type="entry name" value="RHOD"/>
    <property type="match status" value="1"/>
</dbReference>
<dbReference type="PROSITE" id="PS50206">
    <property type="entry name" value="RHODANESE_3"/>
    <property type="match status" value="1"/>
</dbReference>
<dbReference type="InterPro" id="IPR029045">
    <property type="entry name" value="ClpP/crotonase-like_dom_sf"/>
</dbReference>
<dbReference type="Pfam" id="PF00375">
    <property type="entry name" value="SDF"/>
    <property type="match status" value="1"/>
</dbReference>
<protein>
    <submittedName>
        <fullName evidence="11">DpgD protein</fullName>
    </submittedName>
</protein>
<evidence type="ECO:0000256" key="3">
    <source>
        <dbReference type="ARBA" id="ARBA00022448"/>
    </source>
</evidence>
<evidence type="ECO:0000256" key="9">
    <source>
        <dbReference type="SAM" id="Phobius"/>
    </source>
</evidence>
<dbReference type="CDD" id="cd01447">
    <property type="entry name" value="Polysulfide_ST"/>
    <property type="match status" value="1"/>
</dbReference>
<dbReference type="PANTHER" id="PTHR11958">
    <property type="entry name" value="SODIUM/DICARBOXYLATE SYMPORTER-RELATED"/>
    <property type="match status" value="1"/>
</dbReference>
<keyword evidence="3" id="KW-0813">Transport</keyword>
<keyword evidence="4 9" id="KW-0812">Transmembrane</keyword>
<dbReference type="SUPFAM" id="SSF118215">
    <property type="entry name" value="Proton glutamate symport protein"/>
    <property type="match status" value="1"/>
</dbReference>
<keyword evidence="12" id="KW-1185">Reference proteome</keyword>
<evidence type="ECO:0000256" key="2">
    <source>
        <dbReference type="ARBA" id="ARBA00005254"/>
    </source>
</evidence>
<comment type="caution">
    <text evidence="11">The sequence shown here is derived from an EMBL/GenBank/DDBJ whole genome shotgun (WGS) entry which is preliminary data.</text>
</comment>
<dbReference type="GO" id="GO:0015293">
    <property type="term" value="F:symporter activity"/>
    <property type="evidence" value="ECO:0007669"/>
    <property type="project" value="InterPro"/>
</dbReference>
<dbReference type="Gene3D" id="3.40.250.10">
    <property type="entry name" value="Rhodanese-like domain"/>
    <property type="match status" value="1"/>
</dbReference>
<organism evidence="11 12">
    <name type="scientific">Symbiodinium pilosum</name>
    <name type="common">Dinoflagellate</name>
    <dbReference type="NCBI Taxonomy" id="2952"/>
    <lineage>
        <taxon>Eukaryota</taxon>
        <taxon>Sar</taxon>
        <taxon>Alveolata</taxon>
        <taxon>Dinophyceae</taxon>
        <taxon>Suessiales</taxon>
        <taxon>Symbiodiniaceae</taxon>
        <taxon>Symbiodinium</taxon>
    </lineage>
</organism>
<dbReference type="InterPro" id="IPR050746">
    <property type="entry name" value="DAACS"/>
</dbReference>
<evidence type="ECO:0000256" key="1">
    <source>
        <dbReference type="ARBA" id="ARBA00004141"/>
    </source>
</evidence>
<dbReference type="PANTHER" id="PTHR11958:SF63">
    <property type="entry name" value="AMINO ACID TRANSPORTER"/>
    <property type="match status" value="1"/>
</dbReference>
<dbReference type="Proteomes" id="UP000649617">
    <property type="component" value="Unassembled WGS sequence"/>
</dbReference>
<keyword evidence="6 9" id="KW-0472">Membrane</keyword>
<dbReference type="InterPro" id="IPR001763">
    <property type="entry name" value="Rhodanese-like_dom"/>
</dbReference>
<feature type="transmembrane region" description="Helical" evidence="9">
    <location>
        <begin position="354"/>
        <end position="376"/>
    </location>
</feature>
<feature type="transmembrane region" description="Helical" evidence="9">
    <location>
        <begin position="41"/>
        <end position="64"/>
    </location>
</feature>
<keyword evidence="5 9" id="KW-1133">Transmembrane helix</keyword>
<dbReference type="InterPro" id="IPR036873">
    <property type="entry name" value="Rhodanese-like_dom_sf"/>
</dbReference>
<keyword evidence="7" id="KW-0456">Lyase</keyword>
<comment type="subcellular location">
    <subcellularLocation>
        <location evidence="1">Membrane</location>
        <topology evidence="1">Multi-pass membrane protein</topology>
    </subcellularLocation>
</comment>
<proteinExistence type="inferred from homology"/>
<feature type="domain" description="Rhodanese" evidence="10">
    <location>
        <begin position="711"/>
        <end position="808"/>
    </location>
</feature>
<dbReference type="InterPro" id="IPR036458">
    <property type="entry name" value="Na:dicarbo_symporter_sf"/>
</dbReference>
<name>A0A812PKR1_SYMPI</name>
<dbReference type="OrthoDB" id="449475at2759"/>
<dbReference type="EMBL" id="CAJNIZ010013336">
    <property type="protein sequence ID" value="CAE7347167.1"/>
    <property type="molecule type" value="Genomic_DNA"/>
</dbReference>
<dbReference type="FunFam" id="3.90.226.10:FF:000009">
    <property type="entry name" value="Carnitinyl-CoA dehydratase"/>
    <property type="match status" value="1"/>
</dbReference>
<dbReference type="InterPro" id="IPR001753">
    <property type="entry name" value="Enoyl-CoA_hydra/iso"/>
</dbReference>
<sequence length="813" mass="87185">MSSRWFAPLLIAAAVLGWLMATLFGDVGWLQTTTAILQNSFLAALRMIIVPLIFFSLLTGVLQLRGTRSMGRLGGVTVLYYSATSAIAIGIGLTVVFFIHPWTAYPPLADLPEMTSGLIAQDQGGAMALIGNLLQSMLVNPFTALAEINILGVLTTALIFGLAAAFTLPEDSHWPKMLDEMTKVVYTCARWVLTTLPIGMFAITFQLTGRIDLATLTSLGQFALVVFGATALHGLVILPTIAWVFGNVSPIRLAKALAQPMLTAFITSSSAATLPLSMTTAEEKLGVERSKAAFVLPLGATINMDGTALFEGIAVIFLAYMFSVPIDAGSVVMVFLITMLASAGAPGIPSGSMAGLQVVLLAVGIPLEAIGLLLLIERPLDTFRTAVNVEGDLIGDMTEFCIVDKSNHIMTVRLNRPDRLNALHPPANAELGEVFDDFAADSDMWVAIITGEGRGFSAGNDLRYQAEGGERVPMPRGFGGLTSRFDLSKPVIAAVNGVAMGGGFEIALACDLIIASDKARFALPEPKVGLAALAGGLNRLPRQIGPKRALGMILTGRHVAAEEGEKLGFVNEVVPHDELMSAALRWANMITECAPLSIRASKDVVYRSLDNPSLEASMKAKYDSVQSMVTSEDFIEGINHQCLSGNNGIGDYGNRETDIVERFRFAALGHFSHNFGLRNGHVQQVTHKDLIAAALAEVDTLDIDDAVALLDQEDIVFVDIRDPRELEREGKVPGAVHAPRGMLEFWVDPTSPYYKEVFGSDAKFVFYCQSGWRSALATKAVQDMGLENVTHIGEGFRGWKDAGAPTEDVTPRG</sequence>
<evidence type="ECO:0000256" key="5">
    <source>
        <dbReference type="ARBA" id="ARBA00022989"/>
    </source>
</evidence>
<dbReference type="InterPro" id="IPR001991">
    <property type="entry name" value="Na-dicarboxylate_symporter"/>
</dbReference>
<dbReference type="SUPFAM" id="SSF52096">
    <property type="entry name" value="ClpP/crotonase"/>
    <property type="match status" value="1"/>
</dbReference>
<feature type="transmembrane region" description="Helical" evidence="9">
    <location>
        <begin position="148"/>
        <end position="168"/>
    </location>
</feature>
<evidence type="ECO:0000313" key="11">
    <source>
        <dbReference type="EMBL" id="CAE7347167.1"/>
    </source>
</evidence>
<comment type="similarity">
    <text evidence="2 8">Belongs to the enoyl-CoA hydratase/isomerase family.</text>
</comment>
<evidence type="ECO:0000256" key="7">
    <source>
        <dbReference type="ARBA" id="ARBA00023239"/>
    </source>
</evidence>
<evidence type="ECO:0000313" key="12">
    <source>
        <dbReference type="Proteomes" id="UP000649617"/>
    </source>
</evidence>